<accession>A0A0M2PS67</accession>
<reference evidence="2" key="1">
    <citation type="submission" date="2012-04" db="EMBL/GenBank/DDBJ databases">
        <authorList>
            <person name="Borisov I.G."/>
            <person name="Ivanikova N.V."/>
            <person name="Pinevich A.V."/>
        </authorList>
    </citation>
    <scope>NUCLEOTIDE SEQUENCE</scope>
    <source>
        <strain evidence="2">CALU 1027</strain>
    </source>
</reference>
<name>A0A0M2PS67_PROHO</name>
<keyword evidence="3" id="KW-1185">Reference proteome</keyword>
<evidence type="ECO:0000256" key="1">
    <source>
        <dbReference type="SAM" id="MobiDB-lite"/>
    </source>
</evidence>
<gene>
    <name evidence="2" type="ORF">PROH_14230</name>
</gene>
<comment type="caution">
    <text evidence="2">The sequence shown here is derived from an EMBL/GenBank/DDBJ whole genome shotgun (WGS) entry which is preliminary data.</text>
</comment>
<sequence length="164" mass="17921">MILAAPAAAQSQNTRPNEDWCRYPWEISSGDYTCGSIADALGSSVWSPEDAMGSSSLLAREKAFGWMLGVGIINNSSSYKFPNIKTPQDALVRAYGLNYLRGASGARVKIFTQCTLDYFGWGIDQGQYRDRMNFAGVQPPSGNNSGNSHIYDCPTGERTSSTRR</sequence>
<dbReference type="AlphaFoldDB" id="A0A0M2PS67"/>
<evidence type="ECO:0000313" key="3">
    <source>
        <dbReference type="Proteomes" id="UP000034681"/>
    </source>
</evidence>
<dbReference type="Proteomes" id="UP000034681">
    <property type="component" value="Unassembled WGS sequence"/>
</dbReference>
<feature type="region of interest" description="Disordered" evidence="1">
    <location>
        <begin position="134"/>
        <end position="164"/>
    </location>
</feature>
<proteinExistence type="predicted"/>
<organism evidence="2 3">
    <name type="scientific">Prochlorothrix hollandica PCC 9006 = CALU 1027</name>
    <dbReference type="NCBI Taxonomy" id="317619"/>
    <lineage>
        <taxon>Bacteria</taxon>
        <taxon>Bacillati</taxon>
        <taxon>Cyanobacteriota</taxon>
        <taxon>Cyanophyceae</taxon>
        <taxon>Prochlorotrichales</taxon>
        <taxon>Prochlorotrichaceae</taxon>
        <taxon>Prochlorothrix</taxon>
    </lineage>
</organism>
<dbReference type="EMBL" id="AJTX02000006">
    <property type="protein sequence ID" value="KKI98974.1"/>
    <property type="molecule type" value="Genomic_DNA"/>
</dbReference>
<protein>
    <submittedName>
        <fullName evidence="2">Uncharacterized protein</fullName>
    </submittedName>
</protein>
<evidence type="ECO:0000313" key="2">
    <source>
        <dbReference type="EMBL" id="KKI98974.1"/>
    </source>
</evidence>